<sequence length="74" mass="7856">MAARGTHILLVLFVCLSVIMTVSPLGIRKLLFFESSYQCSGSCTVNSDCDTALGCVCGTSNGNKYCFDPTPLGK</sequence>
<evidence type="ECO:0000313" key="2">
    <source>
        <dbReference type="EMBL" id="ABI52640.1"/>
    </source>
</evidence>
<accession>Q09JX3</accession>
<proteinExistence type="evidence at transcript level"/>
<feature type="signal peptide" evidence="1">
    <location>
        <begin position="1"/>
        <end position="24"/>
    </location>
</feature>
<name>Q09JX3_ARGMO</name>
<dbReference type="EMBL" id="DQ886723">
    <property type="protein sequence ID" value="ABI52640.1"/>
    <property type="molecule type" value="mRNA"/>
</dbReference>
<protein>
    <submittedName>
        <fullName evidence="2">7.9 kDa putative secretory protein</fullName>
    </submittedName>
</protein>
<evidence type="ECO:0000256" key="1">
    <source>
        <dbReference type="SAM" id="SignalP"/>
    </source>
</evidence>
<reference evidence="2" key="1">
    <citation type="journal article" date="2008" name="Insect Biochem. Mol. Biol.">
        <title>Comparative sialomics between hard and soft ticks: implications for the evolution of blood-feeding behavior.</title>
        <authorList>
            <person name="Mans B.J."/>
            <person name="Andersen J.F."/>
            <person name="Francischetti I.M."/>
            <person name="Valenzuela J.G."/>
            <person name="Schwan T.G."/>
            <person name="Pham V.M."/>
            <person name="Garfield M.K."/>
            <person name="Hammer C.H."/>
            <person name="Ribeiro J.M."/>
        </authorList>
    </citation>
    <scope>NUCLEOTIDE SEQUENCE</scope>
    <source>
        <strain evidence="2">AM-19</strain>
        <tissue evidence="2">Adult salivary gland</tissue>
    </source>
</reference>
<organism evidence="2">
    <name type="scientific">Argas monolakensis</name>
    <name type="common">Mono lake bird tick</name>
    <dbReference type="NCBI Taxonomy" id="34602"/>
    <lineage>
        <taxon>Eukaryota</taxon>
        <taxon>Metazoa</taxon>
        <taxon>Ecdysozoa</taxon>
        <taxon>Arthropoda</taxon>
        <taxon>Chelicerata</taxon>
        <taxon>Arachnida</taxon>
        <taxon>Acari</taxon>
        <taxon>Parasitiformes</taxon>
        <taxon>Ixodida</taxon>
        <taxon>Ixodoidea</taxon>
        <taxon>Argasidae</taxon>
        <taxon>Argasinae</taxon>
        <taxon>Argas</taxon>
    </lineage>
</organism>
<keyword evidence="1" id="KW-0732">Signal</keyword>
<feature type="chain" id="PRO_5004167590" evidence="1">
    <location>
        <begin position="25"/>
        <end position="74"/>
    </location>
</feature>
<dbReference type="AlphaFoldDB" id="Q09JX3"/>